<feature type="region of interest" description="Disordered" evidence="1">
    <location>
        <begin position="243"/>
        <end position="322"/>
    </location>
</feature>
<evidence type="ECO:0000313" key="3">
    <source>
        <dbReference type="Proteomes" id="UP000193986"/>
    </source>
</evidence>
<dbReference type="AlphaFoldDB" id="A0A1Y2BG38"/>
<name>A0A1Y2BG38_9TREE</name>
<dbReference type="Gene3D" id="1.10.20.10">
    <property type="entry name" value="Histone, subunit A"/>
    <property type="match status" value="1"/>
</dbReference>
<feature type="region of interest" description="Disordered" evidence="1">
    <location>
        <begin position="783"/>
        <end position="809"/>
    </location>
</feature>
<feature type="region of interest" description="Disordered" evidence="1">
    <location>
        <begin position="1063"/>
        <end position="1082"/>
    </location>
</feature>
<keyword evidence="3" id="KW-1185">Reference proteome</keyword>
<feature type="region of interest" description="Disordered" evidence="1">
    <location>
        <begin position="997"/>
        <end position="1018"/>
    </location>
</feature>
<proteinExistence type="predicted"/>
<feature type="compositionally biased region" description="Low complexity" evidence="1">
    <location>
        <begin position="534"/>
        <end position="544"/>
    </location>
</feature>
<sequence>MTAQQPAYLSASSANALISDLRPTVVSPPALQHINLFLDELLQLLVTSTQSINPYHLRIKGIPAVFSNETTTGESTGLRALGRSAVGEAEVELRSWYESRAKGRTVSGFAPEGKGSGMTADRERANAPFPTEEATELLRLRCMSFSTLAPQTPIPASLEDAVLAAWKLAGGDPSEETIAPSGLWVTAILEHICEHVLSQLSRVVVRDSSISIASLEDLYTALCEDESIWGMFKRMQVRQSLESAIQSGTRSKRGTPSRSSLSDARQGRASPASMSPHGSRTSLNTPRDMILDQASRKQGSPVAYDSSRVSSDQTRHITRKPSLLQKGIIGGLTGHERSPSALNLTTRSLLGAFNEGTDQDAGTSRSKSPQEDEDEFDALMRSSETVKISLTPSRLKTFDTTGRRSAPGSPKQSNFQRRTRGDAPDMPVPPNDSLPPLLPQNVNVDVGGRNSTPQSGHRSRAGSSTKLTPRGGGIIEEQSGEDDDLPGHKKQRKESLAELLASEPADGTSPRRKSGQIKRTVPAVVLGTPPPAVPESTTSASTPPRRSRSRDISDPDDRLAGVSSRKRSEAQELADFFNNTAPPPSTPRQDDEPPPTAKSSKFRGFMSKVTGSGKKKDDDRASTMSSSSSMGQLNAVVRNDGDQPKPRRQKSMRNLSSSTPPSAYKPNDDAVAVPEKQRKASKDDVKLAPPLEQMGAPQRVRVQSVTPVLLQEGRPNGMSDKRPIHPTLSTPEDRHSERSNVSPDRQSSQSTLPKPATEAVVIVDPSLDSKQPLDVLRGQQANRKGGDLQSASGNPAHQQPPDVLRGLRSVPQGSTSLLDLVPAAGPALPDKIALQNSLPTTESAEVNQITGKAVQPAITTVNDESISPDDTTKAQNGTLAPAFIETQHPAPSILLSDLAPLRHLLDHATTAHECRLLLSAILTQYGVPLSSKNLSIDPESRVAAWLLAGRDGPLIPLDMATPSSSTIERDHEHEHDEDQLLTPTQSPLAKIPINVTTSENENENGAGAGAGAGEEEELMSESNLSENSEISEDDVLVTGYVKRISASVGAGVKMMTNAVGLTDQVNGDDDIQDKEKEMVNDE</sequence>
<reference evidence="2 3" key="1">
    <citation type="submission" date="2016-07" db="EMBL/GenBank/DDBJ databases">
        <title>Pervasive Adenine N6-methylation of Active Genes in Fungi.</title>
        <authorList>
            <consortium name="DOE Joint Genome Institute"/>
            <person name="Mondo S.J."/>
            <person name="Dannebaum R.O."/>
            <person name="Kuo R.C."/>
            <person name="Labutti K."/>
            <person name="Haridas S."/>
            <person name="Kuo A."/>
            <person name="Salamov A."/>
            <person name="Ahrendt S.R."/>
            <person name="Lipzen A."/>
            <person name="Sullivan W."/>
            <person name="Andreopoulos W.B."/>
            <person name="Clum A."/>
            <person name="Lindquist E."/>
            <person name="Daum C."/>
            <person name="Ramamoorthy G.K."/>
            <person name="Gryganskyi A."/>
            <person name="Culley D."/>
            <person name="Magnuson J.K."/>
            <person name="James T.Y."/>
            <person name="O'Malley M.A."/>
            <person name="Stajich J.E."/>
            <person name="Spatafora J.W."/>
            <person name="Visel A."/>
            <person name="Grigoriev I.V."/>
        </authorList>
    </citation>
    <scope>NUCLEOTIDE SEQUENCE [LARGE SCALE GENOMIC DNA]</scope>
    <source>
        <strain evidence="2 3">68-887.2</strain>
    </source>
</reference>
<feature type="compositionally biased region" description="Polar residues" evidence="1">
    <location>
        <begin position="382"/>
        <end position="400"/>
    </location>
</feature>
<feature type="compositionally biased region" description="Basic and acidic residues" evidence="1">
    <location>
        <begin position="549"/>
        <end position="559"/>
    </location>
</feature>
<feature type="compositionally biased region" description="Basic and acidic residues" evidence="1">
    <location>
        <begin position="675"/>
        <end position="686"/>
    </location>
</feature>
<feature type="region of interest" description="Disordered" evidence="1">
    <location>
        <begin position="354"/>
        <end position="756"/>
    </location>
</feature>
<feature type="compositionally biased region" description="Polar residues" evidence="1">
    <location>
        <begin position="739"/>
        <end position="752"/>
    </location>
</feature>
<dbReference type="Proteomes" id="UP000193986">
    <property type="component" value="Unassembled WGS sequence"/>
</dbReference>
<evidence type="ECO:0000256" key="1">
    <source>
        <dbReference type="SAM" id="MobiDB-lite"/>
    </source>
</evidence>
<dbReference type="InParanoid" id="A0A1Y2BG38"/>
<dbReference type="GO" id="GO:0046982">
    <property type="term" value="F:protein heterodimerization activity"/>
    <property type="evidence" value="ECO:0007669"/>
    <property type="project" value="InterPro"/>
</dbReference>
<evidence type="ECO:0000313" key="2">
    <source>
        <dbReference type="EMBL" id="ORY33772.1"/>
    </source>
</evidence>
<organism evidence="2 3">
    <name type="scientific">Naematelia encephala</name>
    <dbReference type="NCBI Taxonomy" id="71784"/>
    <lineage>
        <taxon>Eukaryota</taxon>
        <taxon>Fungi</taxon>
        <taxon>Dikarya</taxon>
        <taxon>Basidiomycota</taxon>
        <taxon>Agaricomycotina</taxon>
        <taxon>Tremellomycetes</taxon>
        <taxon>Tremellales</taxon>
        <taxon>Naemateliaceae</taxon>
        <taxon>Naematelia</taxon>
    </lineage>
</organism>
<dbReference type="OrthoDB" id="5382203at2759"/>
<feature type="compositionally biased region" description="Basic and acidic residues" evidence="1">
    <location>
        <begin position="1073"/>
        <end position="1082"/>
    </location>
</feature>
<comment type="caution">
    <text evidence="2">The sequence shown here is derived from an EMBL/GenBank/DDBJ whole genome shotgun (WGS) entry which is preliminary data.</text>
</comment>
<feature type="compositionally biased region" description="Pro residues" evidence="1">
    <location>
        <begin position="426"/>
        <end position="438"/>
    </location>
</feature>
<accession>A0A1Y2BG38</accession>
<dbReference type="InterPro" id="IPR009072">
    <property type="entry name" value="Histone-fold"/>
</dbReference>
<dbReference type="EMBL" id="MCFC01000005">
    <property type="protein sequence ID" value="ORY33772.1"/>
    <property type="molecule type" value="Genomic_DNA"/>
</dbReference>
<protein>
    <submittedName>
        <fullName evidence="2">Uncharacterized protein</fullName>
    </submittedName>
</protein>
<feature type="compositionally biased region" description="Polar residues" evidence="1">
    <location>
        <begin position="449"/>
        <end position="467"/>
    </location>
</feature>
<feature type="compositionally biased region" description="Polar residues" evidence="1">
    <location>
        <begin position="272"/>
        <end position="285"/>
    </location>
</feature>
<gene>
    <name evidence="2" type="ORF">BCR39DRAFT_267578</name>
</gene>
<dbReference type="STRING" id="71784.A0A1Y2BG38"/>
<feature type="compositionally biased region" description="Polar residues" evidence="1">
    <location>
        <begin position="652"/>
        <end position="661"/>
    </location>
</feature>